<name>A0A4C2AF34_EUMVA</name>
<keyword evidence="2" id="KW-0472">Membrane</keyword>
<accession>A0A4C2AF34</accession>
<feature type="compositionally biased region" description="Pro residues" evidence="1">
    <location>
        <begin position="103"/>
        <end position="114"/>
    </location>
</feature>
<keyword evidence="2" id="KW-1133">Transmembrane helix</keyword>
<dbReference type="Proteomes" id="UP000299102">
    <property type="component" value="Unassembled WGS sequence"/>
</dbReference>
<evidence type="ECO:0000313" key="4">
    <source>
        <dbReference type="Proteomes" id="UP000299102"/>
    </source>
</evidence>
<organism evidence="3 4">
    <name type="scientific">Eumeta variegata</name>
    <name type="common">Bagworm moth</name>
    <name type="synonym">Eumeta japonica</name>
    <dbReference type="NCBI Taxonomy" id="151549"/>
    <lineage>
        <taxon>Eukaryota</taxon>
        <taxon>Metazoa</taxon>
        <taxon>Ecdysozoa</taxon>
        <taxon>Arthropoda</taxon>
        <taxon>Hexapoda</taxon>
        <taxon>Insecta</taxon>
        <taxon>Pterygota</taxon>
        <taxon>Neoptera</taxon>
        <taxon>Endopterygota</taxon>
        <taxon>Lepidoptera</taxon>
        <taxon>Glossata</taxon>
        <taxon>Ditrysia</taxon>
        <taxon>Tineoidea</taxon>
        <taxon>Psychidae</taxon>
        <taxon>Oiketicinae</taxon>
        <taxon>Eumeta</taxon>
    </lineage>
</organism>
<feature type="transmembrane region" description="Helical" evidence="2">
    <location>
        <begin position="6"/>
        <end position="27"/>
    </location>
</feature>
<gene>
    <name evidence="3" type="ORF">EVAR_100248_1</name>
</gene>
<protein>
    <submittedName>
        <fullName evidence="3">Uncharacterized protein</fullName>
    </submittedName>
</protein>
<dbReference type="EMBL" id="BGZK01002933">
    <property type="protein sequence ID" value="GBP97417.1"/>
    <property type="molecule type" value="Genomic_DNA"/>
</dbReference>
<dbReference type="AlphaFoldDB" id="A0A4C2AF34"/>
<sequence>MNKYLSIGRIHSSCLVFFVFKAALMILKIGCTLENKLPSHSHHKSTQITARYLGRRPVTAQDPSSISDSVHLCYIKMHDAHASCIICNFIVANNPNVVDFTPFRPPRPPQPPPRSRPRLA</sequence>
<keyword evidence="4" id="KW-1185">Reference proteome</keyword>
<feature type="region of interest" description="Disordered" evidence="1">
    <location>
        <begin position="101"/>
        <end position="120"/>
    </location>
</feature>
<proteinExistence type="predicted"/>
<reference evidence="3 4" key="1">
    <citation type="journal article" date="2019" name="Commun. Biol.">
        <title>The bagworm genome reveals a unique fibroin gene that provides high tensile strength.</title>
        <authorList>
            <person name="Kono N."/>
            <person name="Nakamura H."/>
            <person name="Ohtoshi R."/>
            <person name="Tomita M."/>
            <person name="Numata K."/>
            <person name="Arakawa K."/>
        </authorList>
    </citation>
    <scope>NUCLEOTIDE SEQUENCE [LARGE SCALE GENOMIC DNA]</scope>
</reference>
<evidence type="ECO:0000256" key="2">
    <source>
        <dbReference type="SAM" id="Phobius"/>
    </source>
</evidence>
<keyword evidence="2" id="KW-0812">Transmembrane</keyword>
<evidence type="ECO:0000313" key="3">
    <source>
        <dbReference type="EMBL" id="GBP97417.1"/>
    </source>
</evidence>
<comment type="caution">
    <text evidence="3">The sequence shown here is derived from an EMBL/GenBank/DDBJ whole genome shotgun (WGS) entry which is preliminary data.</text>
</comment>
<evidence type="ECO:0000256" key="1">
    <source>
        <dbReference type="SAM" id="MobiDB-lite"/>
    </source>
</evidence>